<reference evidence="1 2" key="1">
    <citation type="submission" date="2021-02" db="EMBL/GenBank/DDBJ databases">
        <title>Complete genome of Desulfoluna sp. strain ASN36.</title>
        <authorList>
            <person name="Takahashi A."/>
            <person name="Kojima H."/>
            <person name="Fukui M."/>
        </authorList>
    </citation>
    <scope>NUCLEOTIDE SEQUENCE [LARGE SCALE GENOMIC DNA]</scope>
    <source>
        <strain evidence="1 2">ASN36</strain>
    </source>
</reference>
<organism evidence="1 2">
    <name type="scientific">Desulfoluna limicola</name>
    <dbReference type="NCBI Taxonomy" id="2810562"/>
    <lineage>
        <taxon>Bacteria</taxon>
        <taxon>Pseudomonadati</taxon>
        <taxon>Thermodesulfobacteriota</taxon>
        <taxon>Desulfobacteria</taxon>
        <taxon>Desulfobacterales</taxon>
        <taxon>Desulfolunaceae</taxon>
        <taxon>Desulfoluna</taxon>
    </lineage>
</organism>
<accession>A0ABM7PEC9</accession>
<proteinExistence type="predicted"/>
<name>A0ABM7PEC9_9BACT</name>
<keyword evidence="2" id="KW-1185">Reference proteome</keyword>
<evidence type="ECO:0000313" key="1">
    <source>
        <dbReference type="EMBL" id="BCS95644.1"/>
    </source>
</evidence>
<dbReference type="Proteomes" id="UP001320148">
    <property type="component" value="Chromosome"/>
</dbReference>
<evidence type="ECO:0000313" key="2">
    <source>
        <dbReference type="Proteomes" id="UP001320148"/>
    </source>
</evidence>
<dbReference type="EMBL" id="AP024488">
    <property type="protein sequence ID" value="BCS95644.1"/>
    <property type="molecule type" value="Genomic_DNA"/>
</dbReference>
<evidence type="ECO:0008006" key="3">
    <source>
        <dbReference type="Google" id="ProtNLM"/>
    </source>
</evidence>
<protein>
    <recommendedName>
        <fullName evidence="3">Histidine kinase</fullName>
    </recommendedName>
</protein>
<gene>
    <name evidence="1" type="ORF">DSLASN_12760</name>
</gene>
<sequence>MPKTQQGLEKRLAEIEVKIRDAQNRLPAHSVKPTSMMELFSLEDDAHALRQILETMKGENP</sequence>
<dbReference type="RefSeq" id="WP_236891924.1">
    <property type="nucleotide sequence ID" value="NZ_AP024488.1"/>
</dbReference>